<evidence type="ECO:0000256" key="2">
    <source>
        <dbReference type="ARBA" id="ARBA00022737"/>
    </source>
</evidence>
<dbReference type="EMBL" id="JAPJZI010000001">
    <property type="protein sequence ID" value="MDA5399099.1"/>
    <property type="molecule type" value="Genomic_DNA"/>
</dbReference>
<name>A0A9X3ZHF8_9HYPH</name>
<dbReference type="SUPFAM" id="SSF53697">
    <property type="entry name" value="SIS domain"/>
    <property type="match status" value="1"/>
</dbReference>
<accession>A0A9X3ZHF8</accession>
<dbReference type="PANTHER" id="PTHR10937">
    <property type="entry name" value="GLUCOSAMINE--FRUCTOSE-6-PHOSPHATE AMINOTRANSFERASE, ISOMERIZING"/>
    <property type="match status" value="1"/>
</dbReference>
<dbReference type="GO" id="GO:0097367">
    <property type="term" value="F:carbohydrate derivative binding"/>
    <property type="evidence" value="ECO:0007669"/>
    <property type="project" value="InterPro"/>
</dbReference>
<proteinExistence type="predicted"/>
<dbReference type="PANTHER" id="PTHR10937:SF8">
    <property type="entry name" value="AMINOTRANSFERASE-RELATED"/>
    <property type="match status" value="1"/>
</dbReference>
<dbReference type="RefSeq" id="WP_267990548.1">
    <property type="nucleotide sequence ID" value="NZ_JAPJZI010000001.1"/>
</dbReference>
<evidence type="ECO:0000313" key="5">
    <source>
        <dbReference type="Proteomes" id="UP001151234"/>
    </source>
</evidence>
<dbReference type="InterPro" id="IPR035466">
    <property type="entry name" value="GlmS/AgaS_SIS"/>
</dbReference>
<gene>
    <name evidence="4" type="ORF">OQ273_10990</name>
</gene>
<keyword evidence="5" id="KW-1185">Reference proteome</keyword>
<feature type="domain" description="SIS" evidence="3">
    <location>
        <begin position="29"/>
        <end position="172"/>
    </location>
</feature>
<feature type="domain" description="SIS" evidence="3">
    <location>
        <begin position="193"/>
        <end position="324"/>
    </location>
</feature>
<dbReference type="CDD" id="cd05009">
    <property type="entry name" value="SIS_GlmS_GlmD_2"/>
    <property type="match status" value="1"/>
</dbReference>
<keyword evidence="1" id="KW-0808">Transferase</keyword>
<keyword evidence="1" id="KW-0032">Aminotransferase</keyword>
<dbReference type="CDD" id="cd05008">
    <property type="entry name" value="SIS_GlmS_GlmD_1"/>
    <property type="match status" value="1"/>
</dbReference>
<dbReference type="InterPro" id="IPR001347">
    <property type="entry name" value="SIS_dom"/>
</dbReference>
<dbReference type="GO" id="GO:0008483">
    <property type="term" value="F:transaminase activity"/>
    <property type="evidence" value="ECO:0007669"/>
    <property type="project" value="UniProtKB-KW"/>
</dbReference>
<dbReference type="PROSITE" id="PS51464">
    <property type="entry name" value="SIS"/>
    <property type="match status" value="2"/>
</dbReference>
<evidence type="ECO:0000313" key="4">
    <source>
        <dbReference type="EMBL" id="MDA5399099.1"/>
    </source>
</evidence>
<dbReference type="Gene3D" id="3.40.50.10490">
    <property type="entry name" value="Glucose-6-phosphate isomerase like protein, domain 1"/>
    <property type="match status" value="2"/>
</dbReference>
<reference evidence="4" key="1">
    <citation type="submission" date="2022-11" db="EMBL/GenBank/DDBJ databases">
        <title>Draft genome sequence of Hoeflea poritis E7-10 and Hoeflea prorocentri PM5-8, separated from scleractinian coral Porites lutea and marine dinoflagellate.</title>
        <authorList>
            <person name="Zhang G."/>
            <person name="Wei Q."/>
            <person name="Cai L."/>
        </authorList>
    </citation>
    <scope>NUCLEOTIDE SEQUENCE</scope>
    <source>
        <strain evidence="4">PM5-8</strain>
    </source>
</reference>
<dbReference type="GO" id="GO:1901135">
    <property type="term" value="P:carbohydrate derivative metabolic process"/>
    <property type="evidence" value="ECO:0007669"/>
    <property type="project" value="InterPro"/>
</dbReference>
<sequence>MTKMRAEIDEIPDAAQRLLDGLSPDLGEIGRSLRERKPGFVVSVARGSSDHAAAFLKYAIELQLGLAVASVGPSIASIYGTRLKLDNALCLSVSQSGQSPDIVALQNAAGQGGALTMSLTNNAGSPLAVGSDIRIDIRAGTEFAVAATKSVVNSILAGLLVVSAWSRDEALERALRQLPEQLSKAVRTNWPSIFSDPQTGQSLYILGRGPALAVAHEAALKCKETCNLHAEAYSAAEVLHGPVSLVGGGFPVLVLTARDAAEASIVSTADKLAGDGAKVYITSEKTMTARRLPFIATGHPLTDALALIVPFYGFVERLARTIGLDPDSPDKLSKVTETT</sequence>
<dbReference type="InterPro" id="IPR035490">
    <property type="entry name" value="GlmS/FrlB_SIS"/>
</dbReference>
<dbReference type="InterPro" id="IPR046348">
    <property type="entry name" value="SIS_dom_sf"/>
</dbReference>
<evidence type="ECO:0000256" key="1">
    <source>
        <dbReference type="ARBA" id="ARBA00022576"/>
    </source>
</evidence>
<dbReference type="Pfam" id="PF01380">
    <property type="entry name" value="SIS"/>
    <property type="match status" value="2"/>
</dbReference>
<protein>
    <submittedName>
        <fullName evidence="4">SIS domain-containing protein</fullName>
    </submittedName>
</protein>
<evidence type="ECO:0000259" key="3">
    <source>
        <dbReference type="PROSITE" id="PS51464"/>
    </source>
</evidence>
<organism evidence="4 5">
    <name type="scientific">Hoeflea prorocentri</name>
    <dbReference type="NCBI Taxonomy" id="1922333"/>
    <lineage>
        <taxon>Bacteria</taxon>
        <taxon>Pseudomonadati</taxon>
        <taxon>Pseudomonadota</taxon>
        <taxon>Alphaproteobacteria</taxon>
        <taxon>Hyphomicrobiales</taxon>
        <taxon>Rhizobiaceae</taxon>
        <taxon>Hoeflea</taxon>
    </lineage>
</organism>
<dbReference type="AlphaFoldDB" id="A0A9X3ZHF8"/>
<dbReference type="Proteomes" id="UP001151234">
    <property type="component" value="Unassembled WGS sequence"/>
</dbReference>
<comment type="caution">
    <text evidence="4">The sequence shown here is derived from an EMBL/GenBank/DDBJ whole genome shotgun (WGS) entry which is preliminary data.</text>
</comment>
<keyword evidence="2" id="KW-0677">Repeat</keyword>